<evidence type="ECO:0000259" key="1">
    <source>
        <dbReference type="Pfam" id="PF04101"/>
    </source>
</evidence>
<dbReference type="Gene3D" id="3.40.50.11190">
    <property type="match status" value="1"/>
</dbReference>
<proteinExistence type="predicted"/>
<organism evidence="2 3">
    <name type="scientific">Aliidiomarina sedimenti</name>
    <dbReference type="NCBI Taxonomy" id="1933879"/>
    <lineage>
        <taxon>Bacteria</taxon>
        <taxon>Pseudomonadati</taxon>
        <taxon>Pseudomonadota</taxon>
        <taxon>Gammaproteobacteria</taxon>
        <taxon>Alteromonadales</taxon>
        <taxon>Idiomarinaceae</taxon>
        <taxon>Aliidiomarina</taxon>
    </lineage>
</organism>
<dbReference type="NCBIfam" id="TIGR03590">
    <property type="entry name" value="PseG"/>
    <property type="match status" value="1"/>
</dbReference>
<reference evidence="2 3" key="1">
    <citation type="journal article" date="2018" name="Front. Microbiol.">
        <title>Genome-Based Analysis Reveals the Taxonomy and Diversity of the Family Idiomarinaceae.</title>
        <authorList>
            <person name="Liu Y."/>
            <person name="Lai Q."/>
            <person name="Shao Z."/>
        </authorList>
    </citation>
    <scope>NUCLEOTIDE SEQUENCE [LARGE SCALE GENOMIC DNA]</scope>
    <source>
        <strain evidence="2 3">GBSy1</strain>
    </source>
</reference>
<dbReference type="InterPro" id="IPR020023">
    <property type="entry name" value="PseG"/>
</dbReference>
<accession>A0ABY0BZ16</accession>
<dbReference type="GO" id="GO:0016787">
    <property type="term" value="F:hydrolase activity"/>
    <property type="evidence" value="ECO:0007669"/>
    <property type="project" value="UniProtKB-KW"/>
</dbReference>
<protein>
    <submittedName>
        <fullName evidence="2">UDP-2,4-diacetamido-2,4, 6-trideoxy-beta-L-altropyranose hydrolase</fullName>
    </submittedName>
</protein>
<dbReference type="Gene3D" id="3.40.50.2000">
    <property type="entry name" value="Glycogen Phosphorylase B"/>
    <property type="match status" value="1"/>
</dbReference>
<gene>
    <name evidence="2" type="primary">pseG</name>
    <name evidence="2" type="ORF">CWE12_08580</name>
</gene>
<name>A0ABY0BZ16_9GAMM</name>
<comment type="caution">
    <text evidence="2">The sequence shown here is derived from an EMBL/GenBank/DDBJ whole genome shotgun (WGS) entry which is preliminary data.</text>
</comment>
<keyword evidence="3" id="KW-1185">Reference proteome</keyword>
<dbReference type="PANTHER" id="PTHR21015:SF22">
    <property type="entry name" value="GLYCOSYLTRANSFERASE"/>
    <property type="match status" value="1"/>
</dbReference>
<dbReference type="EMBL" id="PIPN01000003">
    <property type="protein sequence ID" value="RUO30006.1"/>
    <property type="molecule type" value="Genomic_DNA"/>
</dbReference>
<keyword evidence="2" id="KW-0378">Hydrolase</keyword>
<feature type="domain" description="Glycosyl transferase family 28 C-terminal" evidence="1">
    <location>
        <begin position="231"/>
        <end position="344"/>
    </location>
</feature>
<dbReference type="Pfam" id="PF04101">
    <property type="entry name" value="Glyco_tran_28_C"/>
    <property type="match status" value="1"/>
</dbReference>
<dbReference type="Proteomes" id="UP000287410">
    <property type="component" value="Unassembled WGS sequence"/>
</dbReference>
<evidence type="ECO:0000313" key="3">
    <source>
        <dbReference type="Proteomes" id="UP000287410"/>
    </source>
</evidence>
<sequence length="368" mass="40232">MKVVFRADASHQIGSGHVMRCLTLADALTQAGGDCQFICRNHKGHLAEFIRAKGYPCHLLHEDSEHAEMGVPSTQHSTTQHADWLKVTWQLDAVQTGCVLDTVKPDWLVVDHYALDHGWEQALTPYYRKLMVIDDLADRPHHHADVLLDQTLGRKEDEYRSLVSPDTRLLVGADYALLRPEFAKWRAYSLKRREVPELKTILINLGGVDNDNVTGDLLDALTACKLPADCSIVVVMGASAPHLQAVRDKAALMDLDTRVLSGVSNMAELMAHADFAIGAAGSTSWERCCLGLPAVMVVLAQNQQLIANQLSQIGACEVMSADTLNDELPHVLHDLSETTLKSMSEHARAVCTGDGATHVARTLVSLGA</sequence>
<dbReference type="RefSeq" id="WP_126789277.1">
    <property type="nucleotide sequence ID" value="NZ_PIPN01000003.1"/>
</dbReference>
<dbReference type="InterPro" id="IPR007235">
    <property type="entry name" value="Glyco_trans_28_C"/>
</dbReference>
<dbReference type="PANTHER" id="PTHR21015">
    <property type="entry name" value="UDP-N-ACETYLGLUCOSAMINE--N-ACETYLMURAMYL-(PENTAPEPTIDE) PYROPHOSPHORYL-UNDECAPRENOL N-ACETYLGLUCOSAMINE TRANSFERASE 1"/>
    <property type="match status" value="1"/>
</dbReference>
<evidence type="ECO:0000313" key="2">
    <source>
        <dbReference type="EMBL" id="RUO30006.1"/>
    </source>
</evidence>
<dbReference type="SUPFAM" id="SSF53756">
    <property type="entry name" value="UDP-Glycosyltransferase/glycogen phosphorylase"/>
    <property type="match status" value="1"/>
</dbReference>